<organism evidence="1 2">
    <name type="scientific">Sphingobium cupriresistens LL01</name>
    <dbReference type="NCBI Taxonomy" id="1420583"/>
    <lineage>
        <taxon>Bacteria</taxon>
        <taxon>Pseudomonadati</taxon>
        <taxon>Pseudomonadota</taxon>
        <taxon>Alphaproteobacteria</taxon>
        <taxon>Sphingomonadales</taxon>
        <taxon>Sphingomonadaceae</taxon>
        <taxon>Sphingobium</taxon>
    </lineage>
</organism>
<sequence length="72" mass="8224">MEELIDQIECVDPDGGHVTVYVYQEIIPAGHWKDPNATIKGMKRAQLGNGQPVNYRGPDSFETLDRVRLERR</sequence>
<accession>A0A0J8AJ19</accession>
<evidence type="ECO:0000313" key="1">
    <source>
        <dbReference type="EMBL" id="KMS54725.1"/>
    </source>
</evidence>
<evidence type="ECO:0000313" key="2">
    <source>
        <dbReference type="Proteomes" id="UP000052232"/>
    </source>
</evidence>
<dbReference type="Proteomes" id="UP000052232">
    <property type="component" value="Unassembled WGS sequence"/>
</dbReference>
<dbReference type="AlphaFoldDB" id="A0A0J8AJ19"/>
<dbReference type="PATRIC" id="fig|1420583.3.peg.2880"/>
<reference evidence="1 2" key="1">
    <citation type="journal article" date="2015" name="G3 (Bethesda)">
        <title>Insights into Ongoing Evolution of the Hexachlorocyclohexane Catabolic Pathway from Comparative Genomics of Ten Sphingomonadaceae Strains.</title>
        <authorList>
            <person name="Pearce S.L."/>
            <person name="Oakeshott J.G."/>
            <person name="Pandey G."/>
        </authorList>
    </citation>
    <scope>NUCLEOTIDE SEQUENCE [LARGE SCALE GENOMIC DNA]</scope>
    <source>
        <strain evidence="1 2">LL01</strain>
    </source>
</reference>
<name>A0A0J8AJ19_9SPHN</name>
<protein>
    <submittedName>
        <fullName evidence="1">Uncharacterized protein</fullName>
    </submittedName>
</protein>
<gene>
    <name evidence="1" type="ORF">V473_15415</name>
</gene>
<comment type="caution">
    <text evidence="1">The sequence shown here is derived from an EMBL/GenBank/DDBJ whole genome shotgun (WGS) entry which is preliminary data.</text>
</comment>
<dbReference type="STRING" id="1420583.V473_15415"/>
<dbReference type="EMBL" id="JACT01000003">
    <property type="protein sequence ID" value="KMS54725.1"/>
    <property type="molecule type" value="Genomic_DNA"/>
</dbReference>
<dbReference type="RefSeq" id="WP_066606069.1">
    <property type="nucleotide sequence ID" value="NZ_KQ130435.1"/>
</dbReference>
<keyword evidence="2" id="KW-1185">Reference proteome</keyword>
<proteinExistence type="predicted"/>